<organism evidence="4 5">
    <name type="scientific">Streptomyces roseiscleroticus</name>
    <dbReference type="NCBI Taxonomy" id="1972"/>
    <lineage>
        <taxon>Bacteria</taxon>
        <taxon>Bacillati</taxon>
        <taxon>Actinomycetota</taxon>
        <taxon>Actinomycetes</taxon>
        <taxon>Kitasatosporales</taxon>
        <taxon>Streptomycetaceae</taxon>
        <taxon>Streptomyces</taxon>
    </lineage>
</organism>
<feature type="compositionally biased region" description="Low complexity" evidence="1">
    <location>
        <begin position="168"/>
        <end position="186"/>
    </location>
</feature>
<dbReference type="InterPro" id="IPR059113">
    <property type="entry name" value="Znf_ribbon"/>
</dbReference>
<proteinExistence type="predicted"/>
<feature type="compositionally biased region" description="Low complexity" evidence="1">
    <location>
        <begin position="126"/>
        <end position="148"/>
    </location>
</feature>
<keyword evidence="2" id="KW-1133">Transmembrane helix</keyword>
<feature type="compositionally biased region" description="Low complexity" evidence="1">
    <location>
        <begin position="86"/>
        <end position="106"/>
    </location>
</feature>
<gene>
    <name evidence="4" type="ORF">GCM10010368_20850</name>
</gene>
<protein>
    <recommendedName>
        <fullName evidence="3">Putative zinc-ribbon domain-containing protein</fullName>
    </recommendedName>
</protein>
<comment type="caution">
    <text evidence="4">The sequence shown here is derived from an EMBL/GenBank/DDBJ whole genome shotgun (WGS) entry which is preliminary data.</text>
</comment>
<dbReference type="RefSeq" id="WP_346158615.1">
    <property type="nucleotide sequence ID" value="NZ_BAAASN010000003.1"/>
</dbReference>
<dbReference type="EMBL" id="BAAASN010000003">
    <property type="protein sequence ID" value="GAA2254309.1"/>
    <property type="molecule type" value="Genomic_DNA"/>
</dbReference>
<accession>A0ABN3ECX8</accession>
<feature type="domain" description="Putative zinc-ribbon" evidence="3">
    <location>
        <begin position="1"/>
        <end position="23"/>
    </location>
</feature>
<evidence type="ECO:0000256" key="1">
    <source>
        <dbReference type="SAM" id="MobiDB-lite"/>
    </source>
</evidence>
<dbReference type="Proteomes" id="UP001500442">
    <property type="component" value="Unassembled WGS sequence"/>
</dbReference>
<name>A0ABN3ECX8_9ACTN</name>
<evidence type="ECO:0000313" key="5">
    <source>
        <dbReference type="Proteomes" id="UP001500442"/>
    </source>
</evidence>
<feature type="transmembrane region" description="Helical" evidence="2">
    <location>
        <begin position="254"/>
        <end position="275"/>
    </location>
</feature>
<evidence type="ECO:0000256" key="2">
    <source>
        <dbReference type="SAM" id="Phobius"/>
    </source>
</evidence>
<feature type="region of interest" description="Disordered" evidence="1">
    <location>
        <begin position="299"/>
        <end position="323"/>
    </location>
</feature>
<reference evidence="4 5" key="1">
    <citation type="journal article" date="2019" name="Int. J. Syst. Evol. Microbiol.">
        <title>The Global Catalogue of Microorganisms (GCM) 10K type strain sequencing project: providing services to taxonomists for standard genome sequencing and annotation.</title>
        <authorList>
            <consortium name="The Broad Institute Genomics Platform"/>
            <consortium name="The Broad Institute Genome Sequencing Center for Infectious Disease"/>
            <person name="Wu L."/>
            <person name="Ma J."/>
        </authorList>
    </citation>
    <scope>NUCLEOTIDE SEQUENCE [LARGE SCALE GENOMIC DNA]</scope>
    <source>
        <strain evidence="4 5">JCM 4823</strain>
    </source>
</reference>
<feature type="region of interest" description="Disordered" evidence="1">
    <location>
        <begin position="21"/>
        <end position="186"/>
    </location>
</feature>
<feature type="compositionally biased region" description="Pro residues" evidence="1">
    <location>
        <begin position="41"/>
        <end position="67"/>
    </location>
</feature>
<evidence type="ECO:0000259" key="3">
    <source>
        <dbReference type="Pfam" id="PF13248"/>
    </source>
</evidence>
<sequence>MRACPACGASNAPDDDFCGNCGTYLGWSDSAPGRNGRQGRPPAPDPAPGPGPDPAPAPPPPDEPAPAAPSRTWSPRTRPAGRDRGAAGTADTPPAAAGPRPGADEAPGGRERPAADPPRAGSDSTASSAPAPEKSAAAPTGSTPAARPARPPAAPPPSRDVPGPRPPAAGTAGPVMPVRPAKPVAPRPVVRPTAAPDEVAGAPCPVCGTPNTPGRRFCRRCAAELIPAAKPAPLPWWRTVWPFRRRVRAGSGRAVRLLVILAVVVALGVGGYLLLPAGRALYEDTLDKVSGDPKPVTPVDIRASDEVPGHPATNTTDGRTNRYWGAPAPGASVTYVFREPFRLVDLIITNGASTSPEDYARQARATRMDLEVTSEDGTVHHEELTLGDRPGGQPIRAGISDVTTVRLVLREPVDLTAGRHLALGEVEFFQRG</sequence>
<keyword evidence="5" id="KW-1185">Reference proteome</keyword>
<keyword evidence="2" id="KW-0472">Membrane</keyword>
<dbReference type="Pfam" id="PF13248">
    <property type="entry name" value="Zn_ribbon_3"/>
    <property type="match status" value="1"/>
</dbReference>
<dbReference type="NCBIfam" id="NF047619">
    <property type="entry name" value="NADase_discoid"/>
    <property type="match status" value="1"/>
</dbReference>
<keyword evidence="2" id="KW-0812">Transmembrane</keyword>
<evidence type="ECO:0000313" key="4">
    <source>
        <dbReference type="EMBL" id="GAA2254309.1"/>
    </source>
</evidence>
<dbReference type="InterPro" id="IPR057561">
    <property type="entry name" value="NADase_transloc"/>
</dbReference>
<feature type="compositionally biased region" description="Pro residues" evidence="1">
    <location>
        <begin position="149"/>
        <end position="167"/>
    </location>
</feature>